<evidence type="ECO:0000256" key="1">
    <source>
        <dbReference type="ARBA" id="ARBA00004123"/>
    </source>
</evidence>
<keyword evidence="10 18" id="KW-0067">ATP-binding</keyword>
<dbReference type="Gene3D" id="3.30.200.20">
    <property type="entry name" value="Phosphorylase Kinase, domain 1"/>
    <property type="match status" value="1"/>
</dbReference>
<sequence length="326" mass="37616">MGSLNRAESTYTLDDFTKLEKIGEGTYGVVYKGRNRKTNEMVAMKKIRLESEDEGVPSTAVREISLLKELKHPNVVGLDAVIMQENRLYLIFEFLSSDLKRFMDQLPKDQFLSSATLKSYTFQILQAMCFCHQRRVIHRDLKPQNLLVDNKGGIKLADFGLARAIGIPIRVYTHEVVTLWYRAPEILMGAQRYSMGVDMWSIGCIFAEMATKKPLFQGDSEIDELFRIFRVLGTPTELDWNGVESLPDYKPTFPKWRENYLKDKFYDKKTGDYLIDENGYDLLVSLLIYDPSLRISSKKSLRHPYFDDIDTSKLPAGDYRGELQLD</sequence>
<reference evidence="21" key="2">
    <citation type="submission" date="2022-06" db="UniProtKB">
        <authorList>
            <consortium name="EnsemblMetazoa"/>
        </authorList>
    </citation>
    <scope>IDENTIFICATION</scope>
    <source>
        <strain evidence="21">DF5081</strain>
    </source>
</reference>
<dbReference type="GO" id="GO:0051301">
    <property type="term" value="P:cell division"/>
    <property type="evidence" value="ECO:0007669"/>
    <property type="project" value="UniProtKB-KW"/>
</dbReference>
<feature type="domain" description="Protein kinase" evidence="20">
    <location>
        <begin position="16"/>
        <end position="306"/>
    </location>
</feature>
<reference evidence="22" key="1">
    <citation type="submission" date="2010-08" db="EMBL/GenBank/DDBJ databases">
        <authorList>
            <consortium name="Caenorhabditis japonica Sequencing Consortium"/>
            <person name="Wilson R.K."/>
        </authorList>
    </citation>
    <scope>NUCLEOTIDE SEQUENCE [LARGE SCALE GENOMIC DNA]</scope>
    <source>
        <strain evidence="22">DF5081</strain>
    </source>
</reference>
<dbReference type="GO" id="GO:0008353">
    <property type="term" value="F:RNA polymerase II CTD heptapeptide repeat kinase activity"/>
    <property type="evidence" value="ECO:0007669"/>
    <property type="project" value="UniProtKB-EC"/>
</dbReference>
<evidence type="ECO:0000256" key="15">
    <source>
        <dbReference type="ARBA" id="ARBA00049280"/>
    </source>
</evidence>
<dbReference type="PROSITE" id="PS00107">
    <property type="entry name" value="PROTEIN_KINASE_ATP"/>
    <property type="match status" value="1"/>
</dbReference>
<evidence type="ECO:0000256" key="2">
    <source>
        <dbReference type="ARBA" id="ARBA00006485"/>
    </source>
</evidence>
<evidence type="ECO:0000256" key="17">
    <source>
        <dbReference type="ARBA" id="ARBA00065691"/>
    </source>
</evidence>
<dbReference type="PANTHER" id="PTHR24056">
    <property type="entry name" value="CELL DIVISION PROTEIN KINASE"/>
    <property type="match status" value="1"/>
</dbReference>
<evidence type="ECO:0000256" key="4">
    <source>
        <dbReference type="ARBA" id="ARBA00022553"/>
    </source>
</evidence>
<keyword evidence="8" id="KW-0498">Mitosis</keyword>
<dbReference type="GO" id="GO:0045138">
    <property type="term" value="P:nematode male tail tip morphogenesis"/>
    <property type="evidence" value="ECO:0007669"/>
    <property type="project" value="EnsemblMetazoa"/>
</dbReference>
<evidence type="ECO:0000256" key="18">
    <source>
        <dbReference type="PROSITE-ProRule" id="PRU10141"/>
    </source>
</evidence>
<dbReference type="GO" id="GO:0005694">
    <property type="term" value="C:chromosome"/>
    <property type="evidence" value="ECO:0007669"/>
    <property type="project" value="EnsemblMetazoa"/>
</dbReference>
<dbReference type="SUPFAM" id="SSF56112">
    <property type="entry name" value="Protein kinase-like (PK-like)"/>
    <property type="match status" value="1"/>
</dbReference>
<comment type="subunit">
    <text evidence="17">Forms a stable but non-covalent complex with a regulatory subunit and with a cyclin. Interacts with cks-1.</text>
</comment>
<keyword evidence="22" id="KW-1185">Reference proteome</keyword>
<dbReference type="Proteomes" id="UP000005237">
    <property type="component" value="Unassembled WGS sequence"/>
</dbReference>
<comment type="catalytic activity">
    <reaction evidence="13">
        <text>L-threonyl-[protein] + ATP = O-phospho-L-threonyl-[protein] + ADP + H(+)</text>
        <dbReference type="Rhea" id="RHEA:46608"/>
        <dbReference type="Rhea" id="RHEA-COMP:11060"/>
        <dbReference type="Rhea" id="RHEA-COMP:11605"/>
        <dbReference type="ChEBI" id="CHEBI:15378"/>
        <dbReference type="ChEBI" id="CHEBI:30013"/>
        <dbReference type="ChEBI" id="CHEBI:30616"/>
        <dbReference type="ChEBI" id="CHEBI:61977"/>
        <dbReference type="ChEBI" id="CHEBI:456216"/>
        <dbReference type="EC" id="2.7.11.22"/>
    </reaction>
</comment>
<dbReference type="GO" id="GO:0000086">
    <property type="term" value="P:G2/M transition of mitotic cell cycle"/>
    <property type="evidence" value="ECO:0007669"/>
    <property type="project" value="TreeGrafter"/>
</dbReference>
<dbReference type="FunFam" id="1.10.510.10:FF:000706">
    <property type="entry name" value="Cyclin-dependent kinase 1"/>
    <property type="match status" value="1"/>
</dbReference>
<evidence type="ECO:0000256" key="13">
    <source>
        <dbReference type="ARBA" id="ARBA00047811"/>
    </source>
</evidence>
<dbReference type="InterPro" id="IPR008271">
    <property type="entry name" value="Ser/Thr_kinase_AS"/>
</dbReference>
<dbReference type="InterPro" id="IPR000719">
    <property type="entry name" value="Prot_kinase_dom"/>
</dbReference>
<evidence type="ECO:0000256" key="6">
    <source>
        <dbReference type="ARBA" id="ARBA00022679"/>
    </source>
</evidence>
<dbReference type="PROSITE" id="PS00108">
    <property type="entry name" value="PROTEIN_KINASE_ST"/>
    <property type="match status" value="1"/>
</dbReference>
<dbReference type="GO" id="GO:0045836">
    <property type="term" value="P:positive regulation of meiotic nuclear division"/>
    <property type="evidence" value="ECO:0007669"/>
    <property type="project" value="EnsemblMetazoa"/>
</dbReference>
<dbReference type="InterPro" id="IPR017441">
    <property type="entry name" value="Protein_kinase_ATP_BS"/>
</dbReference>
<organism evidence="21 22">
    <name type="scientific">Caenorhabditis japonica</name>
    <dbReference type="NCBI Taxonomy" id="281687"/>
    <lineage>
        <taxon>Eukaryota</taxon>
        <taxon>Metazoa</taxon>
        <taxon>Ecdysozoa</taxon>
        <taxon>Nematoda</taxon>
        <taxon>Chromadorea</taxon>
        <taxon>Rhabditida</taxon>
        <taxon>Rhabditina</taxon>
        <taxon>Rhabditomorpha</taxon>
        <taxon>Rhabditoidea</taxon>
        <taxon>Rhabditidae</taxon>
        <taxon>Peloderinae</taxon>
        <taxon>Caenorhabditis</taxon>
    </lineage>
</organism>
<dbReference type="Pfam" id="PF00069">
    <property type="entry name" value="Pkinase"/>
    <property type="match status" value="1"/>
</dbReference>
<dbReference type="EnsemblMetazoa" id="CJA14815.1">
    <property type="protein sequence ID" value="CJA14815.1"/>
    <property type="gene ID" value="WBGene00134019"/>
</dbReference>
<name>A0A8R1DXS7_CAEJA</name>
<evidence type="ECO:0000256" key="9">
    <source>
        <dbReference type="ARBA" id="ARBA00022777"/>
    </source>
</evidence>
<evidence type="ECO:0000256" key="7">
    <source>
        <dbReference type="ARBA" id="ARBA00022741"/>
    </source>
</evidence>
<dbReference type="AlphaFoldDB" id="A0A8R1DXS7"/>
<accession>A0A8R1DXS7</accession>
<dbReference type="GO" id="GO:0008595">
    <property type="term" value="P:anterior/posterior axis specification, embryo"/>
    <property type="evidence" value="ECO:0007669"/>
    <property type="project" value="EnsemblMetazoa"/>
</dbReference>
<keyword evidence="3 19" id="KW-0723">Serine/threonine-protein kinase</keyword>
<feature type="binding site" evidence="18">
    <location>
        <position position="45"/>
    </location>
    <ligand>
        <name>ATP</name>
        <dbReference type="ChEBI" id="CHEBI:30616"/>
    </ligand>
</feature>
<comment type="function">
    <text evidence="16">Plays a key role in the control of the eukaryotic cell cycle. Required for entry into S-phase and mitosis. Acts as a component of the kinase complex that phosphorylates the repetitive C-terminus of RNA polymerase II. May function in concert with npp-16 to arrest prophase blastomeres in response to anoxia.</text>
</comment>
<dbReference type="PANTHER" id="PTHR24056:SF334">
    <property type="entry name" value="CYCLIN-DEPENDENT KINASE 1"/>
    <property type="match status" value="1"/>
</dbReference>
<evidence type="ECO:0000256" key="5">
    <source>
        <dbReference type="ARBA" id="ARBA00022618"/>
    </source>
</evidence>
<evidence type="ECO:0000256" key="14">
    <source>
        <dbReference type="ARBA" id="ARBA00048367"/>
    </source>
</evidence>
<dbReference type="GO" id="GO:0005524">
    <property type="term" value="F:ATP binding"/>
    <property type="evidence" value="ECO:0007669"/>
    <property type="project" value="UniProtKB-UniRule"/>
</dbReference>
<evidence type="ECO:0000256" key="12">
    <source>
        <dbReference type="ARBA" id="ARBA00023306"/>
    </source>
</evidence>
<evidence type="ECO:0000256" key="19">
    <source>
        <dbReference type="RuleBase" id="RU000304"/>
    </source>
</evidence>
<evidence type="ECO:0000256" key="10">
    <source>
        <dbReference type="ARBA" id="ARBA00022840"/>
    </source>
</evidence>
<dbReference type="InterPro" id="IPR011009">
    <property type="entry name" value="Kinase-like_dom_sf"/>
</dbReference>
<dbReference type="GO" id="GO:0005634">
    <property type="term" value="C:nucleus"/>
    <property type="evidence" value="ECO:0007669"/>
    <property type="project" value="UniProtKB-SubCell"/>
</dbReference>
<keyword evidence="9" id="KW-0418">Kinase</keyword>
<protein>
    <submittedName>
        <fullName evidence="21">Protein kinase domain-containing protein</fullName>
    </submittedName>
</protein>
<evidence type="ECO:0000313" key="21">
    <source>
        <dbReference type="EnsemblMetazoa" id="CJA14815.1"/>
    </source>
</evidence>
<dbReference type="GO" id="GO:0001556">
    <property type="term" value="P:oocyte maturation"/>
    <property type="evidence" value="ECO:0007669"/>
    <property type="project" value="EnsemblMetazoa"/>
</dbReference>
<keyword evidence="11" id="KW-0539">Nucleus</keyword>
<keyword evidence="12" id="KW-0131">Cell cycle</keyword>
<dbReference type="GO" id="GO:0051321">
    <property type="term" value="P:meiotic cell cycle"/>
    <property type="evidence" value="ECO:0007669"/>
    <property type="project" value="EnsemblMetazoa"/>
</dbReference>
<keyword evidence="4" id="KW-0597">Phosphoprotein</keyword>
<dbReference type="FunFam" id="3.30.200.20:FF:000027">
    <property type="entry name" value="Putative Cyclin-dependent kinase 1"/>
    <property type="match status" value="1"/>
</dbReference>
<keyword evidence="6" id="KW-0808">Transferase</keyword>
<comment type="similarity">
    <text evidence="2">Belongs to the protein kinase superfamily. CMGC Ser/Thr protein kinase family. CDC2/CDKX subfamily.</text>
</comment>
<dbReference type="GO" id="GO:0019901">
    <property type="term" value="F:protein kinase binding"/>
    <property type="evidence" value="ECO:0007669"/>
    <property type="project" value="EnsemblMetazoa"/>
</dbReference>
<evidence type="ECO:0000256" key="3">
    <source>
        <dbReference type="ARBA" id="ARBA00022527"/>
    </source>
</evidence>
<comment type="subcellular location">
    <subcellularLocation>
        <location evidence="1">Nucleus</location>
    </subcellularLocation>
</comment>
<evidence type="ECO:0000259" key="20">
    <source>
        <dbReference type="PROSITE" id="PS50011"/>
    </source>
</evidence>
<comment type="catalytic activity">
    <reaction evidence="14">
        <text>L-seryl-[protein] + ATP = O-phospho-L-seryl-[protein] + ADP + H(+)</text>
        <dbReference type="Rhea" id="RHEA:17989"/>
        <dbReference type="Rhea" id="RHEA-COMP:9863"/>
        <dbReference type="Rhea" id="RHEA-COMP:11604"/>
        <dbReference type="ChEBI" id="CHEBI:15378"/>
        <dbReference type="ChEBI" id="CHEBI:29999"/>
        <dbReference type="ChEBI" id="CHEBI:30616"/>
        <dbReference type="ChEBI" id="CHEBI:83421"/>
        <dbReference type="ChEBI" id="CHEBI:456216"/>
        <dbReference type="EC" id="2.7.11.22"/>
    </reaction>
</comment>
<dbReference type="GO" id="GO:0004693">
    <property type="term" value="F:cyclin-dependent protein serine/threonine kinase activity"/>
    <property type="evidence" value="ECO:0007669"/>
    <property type="project" value="UniProtKB-EC"/>
</dbReference>
<evidence type="ECO:0000256" key="8">
    <source>
        <dbReference type="ARBA" id="ARBA00022776"/>
    </source>
</evidence>
<keyword evidence="7 18" id="KW-0547">Nucleotide-binding</keyword>
<dbReference type="PROSITE" id="PS50011">
    <property type="entry name" value="PROTEIN_KINASE_DOM"/>
    <property type="match status" value="1"/>
</dbReference>
<dbReference type="SMART" id="SM00220">
    <property type="entry name" value="S_TKc"/>
    <property type="match status" value="1"/>
</dbReference>
<comment type="catalytic activity">
    <reaction evidence="15">
        <text>[DNA-directed RNA polymerase] + ATP = phospho-[DNA-directed RNA polymerase] + ADP + H(+)</text>
        <dbReference type="Rhea" id="RHEA:10216"/>
        <dbReference type="Rhea" id="RHEA-COMP:11321"/>
        <dbReference type="Rhea" id="RHEA-COMP:11322"/>
        <dbReference type="ChEBI" id="CHEBI:15378"/>
        <dbReference type="ChEBI" id="CHEBI:30616"/>
        <dbReference type="ChEBI" id="CHEBI:43176"/>
        <dbReference type="ChEBI" id="CHEBI:68546"/>
        <dbReference type="ChEBI" id="CHEBI:456216"/>
        <dbReference type="EC" id="2.7.11.23"/>
    </reaction>
</comment>
<keyword evidence="5" id="KW-0132">Cell division</keyword>
<dbReference type="GO" id="GO:0005737">
    <property type="term" value="C:cytoplasm"/>
    <property type="evidence" value="ECO:0007669"/>
    <property type="project" value="EnsemblMetazoa"/>
</dbReference>
<evidence type="ECO:0000313" key="22">
    <source>
        <dbReference type="Proteomes" id="UP000005237"/>
    </source>
</evidence>
<dbReference type="Gene3D" id="1.10.510.10">
    <property type="entry name" value="Transferase(Phosphotransferase) domain 1"/>
    <property type="match status" value="1"/>
</dbReference>
<dbReference type="GO" id="GO:0032436">
    <property type="term" value="P:positive regulation of proteasomal ubiquitin-dependent protein catabolic process"/>
    <property type="evidence" value="ECO:0007669"/>
    <property type="project" value="EnsemblMetazoa"/>
</dbReference>
<dbReference type="InterPro" id="IPR050108">
    <property type="entry name" value="CDK"/>
</dbReference>
<evidence type="ECO:0000256" key="11">
    <source>
        <dbReference type="ARBA" id="ARBA00023242"/>
    </source>
</evidence>
<proteinExistence type="inferred from homology"/>
<dbReference type="GO" id="GO:0007095">
    <property type="term" value="P:mitotic G2 DNA damage checkpoint signaling"/>
    <property type="evidence" value="ECO:0007669"/>
    <property type="project" value="TreeGrafter"/>
</dbReference>
<evidence type="ECO:0000256" key="16">
    <source>
        <dbReference type="ARBA" id="ARBA00054104"/>
    </source>
</evidence>